<feature type="transmembrane region" description="Helical" evidence="9">
    <location>
        <begin position="294"/>
        <end position="318"/>
    </location>
</feature>
<keyword evidence="6 9" id="KW-1133">Transmembrane helix</keyword>
<keyword evidence="8 9" id="KW-0472">Membrane</keyword>
<dbReference type="SUPFAM" id="SSF116726">
    <property type="entry name" value="TrkA C-terminal domain-like"/>
    <property type="match status" value="2"/>
</dbReference>
<proteinExistence type="predicted"/>
<evidence type="ECO:0000256" key="6">
    <source>
        <dbReference type="ARBA" id="ARBA00022989"/>
    </source>
</evidence>
<dbReference type="EMBL" id="JACRSY010000013">
    <property type="protein sequence ID" value="MBC8579762.1"/>
    <property type="molecule type" value="Genomic_DNA"/>
</dbReference>
<name>A0A926EJZ3_9FIRM</name>
<evidence type="ECO:0000256" key="1">
    <source>
        <dbReference type="ARBA" id="ARBA00004651"/>
    </source>
</evidence>
<comment type="caution">
    <text evidence="11">The sequence shown here is derived from an EMBL/GenBank/DDBJ whole genome shotgun (WGS) entry which is preliminary data.</text>
</comment>
<dbReference type="Pfam" id="PF00999">
    <property type="entry name" value="Na_H_Exchanger"/>
    <property type="match status" value="1"/>
</dbReference>
<dbReference type="InterPro" id="IPR006037">
    <property type="entry name" value="RCK_C"/>
</dbReference>
<evidence type="ECO:0000256" key="3">
    <source>
        <dbReference type="ARBA" id="ARBA00022449"/>
    </source>
</evidence>
<evidence type="ECO:0000256" key="2">
    <source>
        <dbReference type="ARBA" id="ARBA00022448"/>
    </source>
</evidence>
<dbReference type="InterPro" id="IPR036721">
    <property type="entry name" value="RCK_C_sf"/>
</dbReference>
<evidence type="ECO:0000256" key="9">
    <source>
        <dbReference type="SAM" id="Phobius"/>
    </source>
</evidence>
<feature type="transmembrane region" description="Helical" evidence="9">
    <location>
        <begin position="117"/>
        <end position="136"/>
    </location>
</feature>
<feature type="transmembrane region" description="Helical" evidence="9">
    <location>
        <begin position="264"/>
        <end position="288"/>
    </location>
</feature>
<dbReference type="AlphaFoldDB" id="A0A926EJZ3"/>
<keyword evidence="4" id="KW-1003">Cell membrane</keyword>
<dbReference type="InterPro" id="IPR038770">
    <property type="entry name" value="Na+/solute_symporter_sf"/>
</dbReference>
<dbReference type="PROSITE" id="PS51202">
    <property type="entry name" value="RCK_C"/>
    <property type="match status" value="2"/>
</dbReference>
<evidence type="ECO:0000256" key="5">
    <source>
        <dbReference type="ARBA" id="ARBA00022692"/>
    </source>
</evidence>
<dbReference type="GO" id="GO:0006813">
    <property type="term" value="P:potassium ion transport"/>
    <property type="evidence" value="ECO:0007669"/>
    <property type="project" value="InterPro"/>
</dbReference>
<evidence type="ECO:0000256" key="4">
    <source>
        <dbReference type="ARBA" id="ARBA00022475"/>
    </source>
</evidence>
<evidence type="ECO:0000313" key="12">
    <source>
        <dbReference type="Proteomes" id="UP000655830"/>
    </source>
</evidence>
<gene>
    <name evidence="11" type="ORF">H8718_09495</name>
</gene>
<feature type="domain" description="RCK C-terminal" evidence="10">
    <location>
        <begin position="397"/>
        <end position="461"/>
    </location>
</feature>
<evidence type="ECO:0000256" key="7">
    <source>
        <dbReference type="ARBA" id="ARBA00023065"/>
    </source>
</evidence>
<dbReference type="Gene3D" id="1.20.1530.20">
    <property type="match status" value="1"/>
</dbReference>
<feature type="transmembrane region" description="Helical" evidence="9">
    <location>
        <begin position="53"/>
        <end position="73"/>
    </location>
</feature>
<feature type="transmembrane region" description="Helical" evidence="9">
    <location>
        <begin position="27"/>
        <end position="46"/>
    </location>
</feature>
<keyword evidence="3" id="KW-0050">Antiport</keyword>
<evidence type="ECO:0000256" key="8">
    <source>
        <dbReference type="ARBA" id="ARBA00023136"/>
    </source>
</evidence>
<dbReference type="InterPro" id="IPR006153">
    <property type="entry name" value="Cation/H_exchanger_TM"/>
</dbReference>
<feature type="transmembrane region" description="Helical" evidence="9">
    <location>
        <begin position="228"/>
        <end position="252"/>
    </location>
</feature>
<dbReference type="NCBIfam" id="NF003715">
    <property type="entry name" value="PRK05326.1-2"/>
    <property type="match status" value="1"/>
</dbReference>
<dbReference type="GO" id="GO:1902600">
    <property type="term" value="P:proton transmembrane transport"/>
    <property type="evidence" value="ECO:0007669"/>
    <property type="project" value="InterPro"/>
</dbReference>
<dbReference type="GO" id="GO:0008324">
    <property type="term" value="F:monoatomic cation transmembrane transporter activity"/>
    <property type="evidence" value="ECO:0007669"/>
    <property type="project" value="InterPro"/>
</dbReference>
<dbReference type="RefSeq" id="WP_249332712.1">
    <property type="nucleotide sequence ID" value="NZ_JACRSY010000013.1"/>
</dbReference>
<organism evidence="11 12">
    <name type="scientific">Zhenhengia yiwuensis</name>
    <dbReference type="NCBI Taxonomy" id="2763666"/>
    <lineage>
        <taxon>Bacteria</taxon>
        <taxon>Bacillati</taxon>
        <taxon>Bacillota</taxon>
        <taxon>Clostridia</taxon>
        <taxon>Lachnospirales</taxon>
        <taxon>Lachnospiraceae</taxon>
        <taxon>Zhenhengia</taxon>
    </lineage>
</organism>
<dbReference type="GO" id="GO:0015297">
    <property type="term" value="F:antiporter activity"/>
    <property type="evidence" value="ECO:0007669"/>
    <property type="project" value="UniProtKB-KW"/>
</dbReference>
<feature type="domain" description="RCK C-terminal" evidence="10">
    <location>
        <begin position="462"/>
        <end position="532"/>
    </location>
</feature>
<reference evidence="11" key="1">
    <citation type="submission" date="2020-08" db="EMBL/GenBank/DDBJ databases">
        <title>Genome public.</title>
        <authorList>
            <person name="Liu C."/>
            <person name="Sun Q."/>
        </authorList>
    </citation>
    <scope>NUCLEOTIDE SEQUENCE</scope>
    <source>
        <strain evidence="11">NSJ-12</strain>
    </source>
</reference>
<feature type="transmembrane region" description="Helical" evidence="9">
    <location>
        <begin position="360"/>
        <end position="381"/>
    </location>
</feature>
<protein>
    <submittedName>
        <fullName evidence="11">Potassium/proton antiporter</fullName>
    </submittedName>
</protein>
<dbReference type="Gene3D" id="3.30.70.1450">
    <property type="entry name" value="Regulator of K+ conductance, C-terminal domain"/>
    <property type="match status" value="2"/>
</dbReference>
<comment type="subcellular location">
    <subcellularLocation>
        <location evidence="1">Cell membrane</location>
        <topology evidence="1">Multi-pass membrane protein</topology>
    </subcellularLocation>
</comment>
<keyword evidence="7" id="KW-0406">Ion transport</keyword>
<feature type="transmembrane region" description="Helical" evidence="9">
    <location>
        <begin position="330"/>
        <end position="354"/>
    </location>
</feature>
<dbReference type="Proteomes" id="UP000655830">
    <property type="component" value="Unassembled WGS sequence"/>
</dbReference>
<keyword evidence="2" id="KW-0813">Transport</keyword>
<dbReference type="NCBIfam" id="NF003716">
    <property type="entry name" value="PRK05326.1-3"/>
    <property type="match status" value="1"/>
</dbReference>
<dbReference type="Pfam" id="PF02080">
    <property type="entry name" value="TrkA_C"/>
    <property type="match status" value="2"/>
</dbReference>
<evidence type="ECO:0000313" key="11">
    <source>
        <dbReference type="EMBL" id="MBC8579762.1"/>
    </source>
</evidence>
<keyword evidence="12" id="KW-1185">Reference proteome</keyword>
<dbReference type="GO" id="GO:0005886">
    <property type="term" value="C:plasma membrane"/>
    <property type="evidence" value="ECO:0007669"/>
    <property type="project" value="UniProtKB-SubCell"/>
</dbReference>
<keyword evidence="5 9" id="KW-0812">Transmembrane</keyword>
<dbReference type="PANTHER" id="PTHR32507:SF7">
    <property type="entry name" value="K(+)_H(+) ANTIPORTER NHAP2"/>
    <property type="match status" value="1"/>
</dbReference>
<feature type="transmembrane region" description="Helical" evidence="9">
    <location>
        <begin position="88"/>
        <end position="110"/>
    </location>
</feature>
<accession>A0A926EJZ3</accession>
<evidence type="ECO:0000259" key="10">
    <source>
        <dbReference type="PROSITE" id="PS51202"/>
    </source>
</evidence>
<feature type="transmembrane region" description="Helical" evidence="9">
    <location>
        <begin position="184"/>
        <end position="208"/>
    </location>
</feature>
<dbReference type="PANTHER" id="PTHR32507">
    <property type="entry name" value="NA(+)/H(+) ANTIPORTER 1"/>
    <property type="match status" value="1"/>
</dbReference>
<sequence>MALTLLVTSVVIISCIAFNKLSSRWGIPTLLIFILLGMFFGSDGFVKIPFENYSFAEQICSVSLIFIMFYGGFGTRLKDAICIAPQSILLSTLGVLLTALLTGLFCHVVLAMPVLESFLIGAVISSTDAASVFSILRSKRLNLKLHTASMLEVESGSNDPFSYMLTLIALSLMLEPIHTGSILYMLFAQVVYGILIGILVACIALWILNHFQFVTAGFDAAFVLATALLAYALPSLVGGNGYLSVYLVGLILGNRPLPNKRALVHFFDGITGLMQMLIFFLLGLLAFPSLLPSVLLPALAIALFLTFIARPLAVGLILTPFKAPLMQQLLVSWSGLRGASSIVFAILATISPAYTQYDLFHIVFCIVLLSITFQGTLLPFVAKKLHMIDPHADVLKTFTDYTEEVQVQFIELILTADHPWANQSIHQLILPPHTLLVMLMRQGQTIIPNGNTVLLPDDIVILSAPPFESSVSLELTEFHIQPNSKWTSKTIAEFSPTPDHLVIMIKRGEKIIIPNGTTIIEAHDTLVMSSNRIHKKISHPPITPTLEI</sequence>